<comment type="caution">
    <text evidence="2">The sequence shown here is derived from an EMBL/GenBank/DDBJ whole genome shotgun (WGS) entry which is preliminary data.</text>
</comment>
<organism evidence="2 3">
    <name type="scientific">Mangrovihabitans endophyticus</name>
    <dbReference type="NCBI Taxonomy" id="1751298"/>
    <lineage>
        <taxon>Bacteria</taxon>
        <taxon>Bacillati</taxon>
        <taxon>Actinomycetota</taxon>
        <taxon>Actinomycetes</taxon>
        <taxon>Micromonosporales</taxon>
        <taxon>Micromonosporaceae</taxon>
        <taxon>Mangrovihabitans</taxon>
    </lineage>
</organism>
<feature type="domain" description="FAD-dependent urate hydroxylase HpyO/Asp monooxygenase CreE-like FAD/NAD(P)-binding" evidence="1">
    <location>
        <begin position="6"/>
        <end position="181"/>
    </location>
</feature>
<evidence type="ECO:0000313" key="2">
    <source>
        <dbReference type="EMBL" id="GGK74059.1"/>
    </source>
</evidence>
<dbReference type="RefSeq" id="WP_189077347.1">
    <property type="nucleotide sequence ID" value="NZ_BMMX01000001.1"/>
</dbReference>
<dbReference type="Pfam" id="PF13454">
    <property type="entry name" value="NAD_binding_9"/>
    <property type="match status" value="1"/>
</dbReference>
<name>A0A8J3FML4_9ACTN</name>
<reference evidence="2" key="1">
    <citation type="journal article" date="2014" name="Int. J. Syst. Evol. Microbiol.">
        <title>Complete genome sequence of Corynebacterium casei LMG S-19264T (=DSM 44701T), isolated from a smear-ripened cheese.</title>
        <authorList>
            <consortium name="US DOE Joint Genome Institute (JGI-PGF)"/>
            <person name="Walter F."/>
            <person name="Albersmeier A."/>
            <person name="Kalinowski J."/>
            <person name="Ruckert C."/>
        </authorList>
    </citation>
    <scope>NUCLEOTIDE SEQUENCE</scope>
    <source>
        <strain evidence="2">CGMCC 4.7299</strain>
    </source>
</reference>
<sequence length="640" mass="69068">MPRICIVGAGPRGLSVLERVCAHAGQRPSERVRVHVADPHVHRGSAVWRTDQSRLLLMNTIASQITMFTDDSVELTGPVVPGPSLYDWSRTLLDDPDADPDLVLQAKDLLPDGYPSRVLYGHYLGWFLRGVVERAPANVEITRHAVSAVELLDEAHGGQTVVLADGVRLTGLDAVVLAQGHLPTLPPPEVRRMATRAAAAGVRYLPPANPALLDLSVVRPGAVTVLRGMGLTFFDYLALLTEGRGGIFTPTVDGGLAYRPSGNEPVLYAGSRRGLPYHSRGENQKGVSARHEPRFLTPLRIAGWRARAATGDPPDFRAEVWPLISAEVRAVYYHALIASRLGADAAAVFAQRYAAVAGAGDLEAPLLAAWGVAPGERWSWDALAHPWRGQGLTDQAGYERWLLGYLRRDLAEARLGNVSGPLKSALDAMRDLRNEIRLVVDHSGIEGASYRDGLQSWYTPLNAFLSIGPPPRRIAETVALLDAGVLHMLGPEMQVRVAGDAFAAWSRVLPGTPVRAEVLIEARQPEFDLHTTTDPLLCGLYRTGRCTPYRIAGRRGIAYETGGLAVTTRPCRLVEADGRAHPSRFAFGIPTEAVHWVTAAGIRPGVNSVTLADADAIARQVVRPSPEHALSGSAAKGENR</sequence>
<evidence type="ECO:0000313" key="3">
    <source>
        <dbReference type="Proteomes" id="UP000656042"/>
    </source>
</evidence>
<gene>
    <name evidence="2" type="ORF">GCM10012284_05050</name>
</gene>
<keyword evidence="3" id="KW-1185">Reference proteome</keyword>
<dbReference type="InterPro" id="IPR052189">
    <property type="entry name" value="L-asp_N-monooxygenase_NS-form"/>
</dbReference>
<dbReference type="AlphaFoldDB" id="A0A8J3FML4"/>
<dbReference type="SUPFAM" id="SSF51905">
    <property type="entry name" value="FAD/NAD(P)-binding domain"/>
    <property type="match status" value="1"/>
</dbReference>
<dbReference type="Proteomes" id="UP000656042">
    <property type="component" value="Unassembled WGS sequence"/>
</dbReference>
<evidence type="ECO:0000259" key="1">
    <source>
        <dbReference type="Pfam" id="PF13454"/>
    </source>
</evidence>
<dbReference type="InterPro" id="IPR038732">
    <property type="entry name" value="HpyO/CreE_NAD-binding"/>
</dbReference>
<reference evidence="2" key="2">
    <citation type="submission" date="2020-09" db="EMBL/GenBank/DDBJ databases">
        <authorList>
            <person name="Sun Q."/>
            <person name="Zhou Y."/>
        </authorList>
    </citation>
    <scope>NUCLEOTIDE SEQUENCE</scope>
    <source>
        <strain evidence="2">CGMCC 4.7299</strain>
    </source>
</reference>
<proteinExistence type="predicted"/>
<dbReference type="InterPro" id="IPR036188">
    <property type="entry name" value="FAD/NAD-bd_sf"/>
</dbReference>
<protein>
    <recommendedName>
        <fullName evidence="1">FAD-dependent urate hydroxylase HpyO/Asp monooxygenase CreE-like FAD/NAD(P)-binding domain-containing protein</fullName>
    </recommendedName>
</protein>
<dbReference type="EMBL" id="BMMX01000001">
    <property type="protein sequence ID" value="GGK74059.1"/>
    <property type="molecule type" value="Genomic_DNA"/>
</dbReference>
<dbReference type="PANTHER" id="PTHR40254">
    <property type="entry name" value="BLR0577 PROTEIN"/>
    <property type="match status" value="1"/>
</dbReference>
<accession>A0A8J3FML4</accession>
<dbReference type="PANTHER" id="PTHR40254:SF1">
    <property type="entry name" value="BLR0577 PROTEIN"/>
    <property type="match status" value="1"/>
</dbReference>